<dbReference type="OrthoDB" id="3663940at2"/>
<dbReference type="Gene3D" id="3.40.710.10">
    <property type="entry name" value="DD-peptidase/beta-lactamase superfamily"/>
    <property type="match status" value="1"/>
</dbReference>
<keyword evidence="6" id="KW-0961">Cell wall biogenesis/degradation</keyword>
<feature type="region of interest" description="Disordered" evidence="10">
    <location>
        <begin position="380"/>
        <end position="428"/>
    </location>
</feature>
<organism evidence="13 14">
    <name type="scientific">Actinacidiphila alni</name>
    <dbReference type="NCBI Taxonomy" id="380248"/>
    <lineage>
        <taxon>Bacteria</taxon>
        <taxon>Bacillati</taxon>
        <taxon>Actinomycetota</taxon>
        <taxon>Actinomycetes</taxon>
        <taxon>Kitasatosporales</taxon>
        <taxon>Streptomycetaceae</taxon>
        <taxon>Actinacidiphila</taxon>
    </lineage>
</organism>
<evidence type="ECO:0000256" key="5">
    <source>
        <dbReference type="ARBA" id="ARBA00022984"/>
    </source>
</evidence>
<keyword evidence="13" id="KW-0645">Protease</keyword>
<feature type="transmembrane region" description="Helical" evidence="11">
    <location>
        <begin position="431"/>
        <end position="450"/>
    </location>
</feature>
<evidence type="ECO:0000256" key="10">
    <source>
        <dbReference type="SAM" id="MobiDB-lite"/>
    </source>
</evidence>
<proteinExistence type="inferred from homology"/>
<feature type="active site" description="Proton acceptor" evidence="7">
    <location>
        <position position="138"/>
    </location>
</feature>
<feature type="compositionally biased region" description="Low complexity" evidence="10">
    <location>
        <begin position="419"/>
        <end position="428"/>
    </location>
</feature>
<comment type="similarity">
    <text evidence="1 9">Belongs to the peptidase S11 family.</text>
</comment>
<keyword evidence="13" id="KW-0121">Carboxypeptidase</keyword>
<keyword evidence="5" id="KW-0573">Peptidoglycan synthesis</keyword>
<dbReference type="InterPro" id="IPR012338">
    <property type="entry name" value="Beta-lactam/transpept-like"/>
</dbReference>
<dbReference type="Proteomes" id="UP000199323">
    <property type="component" value="Unassembled WGS sequence"/>
</dbReference>
<evidence type="ECO:0000313" key="13">
    <source>
        <dbReference type="EMBL" id="SFE62645.1"/>
    </source>
</evidence>
<feature type="domain" description="Peptidase S11 D-alanyl-D-alanine carboxypeptidase A N-terminal" evidence="12">
    <location>
        <begin position="106"/>
        <end position="339"/>
    </location>
</feature>
<feature type="region of interest" description="Disordered" evidence="10">
    <location>
        <begin position="63"/>
        <end position="86"/>
    </location>
</feature>
<accession>A0A1I2C332</accession>
<keyword evidence="11" id="KW-0812">Transmembrane</keyword>
<evidence type="ECO:0000256" key="9">
    <source>
        <dbReference type="RuleBase" id="RU004016"/>
    </source>
</evidence>
<evidence type="ECO:0000256" key="7">
    <source>
        <dbReference type="PIRSR" id="PIRSR618044-1"/>
    </source>
</evidence>
<dbReference type="InterPro" id="IPR018044">
    <property type="entry name" value="Peptidase_S11"/>
</dbReference>
<dbReference type="InterPro" id="IPR001967">
    <property type="entry name" value="Peptidase_S11_N"/>
</dbReference>
<dbReference type="EMBL" id="FONG01000004">
    <property type="protein sequence ID" value="SFE62645.1"/>
    <property type="molecule type" value="Genomic_DNA"/>
</dbReference>
<evidence type="ECO:0000256" key="3">
    <source>
        <dbReference type="ARBA" id="ARBA00022801"/>
    </source>
</evidence>
<keyword evidence="11" id="KW-1133">Transmembrane helix</keyword>
<keyword evidence="14" id="KW-1185">Reference proteome</keyword>
<dbReference type="PANTHER" id="PTHR21581">
    <property type="entry name" value="D-ALANYL-D-ALANINE CARBOXYPEPTIDASE"/>
    <property type="match status" value="1"/>
</dbReference>
<feature type="compositionally biased region" description="Low complexity" evidence="10">
    <location>
        <begin position="387"/>
        <end position="402"/>
    </location>
</feature>
<dbReference type="PANTHER" id="PTHR21581:SF33">
    <property type="entry name" value="D-ALANYL-D-ALANINE CARBOXYPEPTIDASE DACB"/>
    <property type="match status" value="1"/>
</dbReference>
<sequence>MGQVAGRGAAGRSYGDGMNVSRASSSCHDHPRPTAAGAAARGLAAGCCLAAAAALTVTPALAAAPPGDSGHSSAAPGPEAAGGSMMAGHGVLVRPKDGVPRLPSGLSALSWTVSDARTGQVLAAKDPHRKLPPASTLKTLFAVTVLPRFPSTEKHRVTDADLAGIGAGSSLVGVQARQTYTVADLWRGVFLSSGNDAVHVLAHMNGSVPLTVSQMQAKARMLGANDTHVVSPDGYDMPGQVSSAYDLAVFARAGLAMPDFAGYVSTAQAQFPGGYDAHGKFVKSFGIQNTNRLLTGADGVTRYPGVIGVKNGYTTNAGNTLIAAARRGDRTLIATVMNPQSGLPQAVYREAGELLDWGFAAAGRTSSVGTLNAATTAYRATSAHAPARTQQQAQGGQQARAQSGEHAQQDPKPAAGPRESSTAEAGSSSTLAWSVGGALALGAAGSVVLLRRRAAAKSR</sequence>
<keyword evidence="4" id="KW-0133">Cell shape</keyword>
<feature type="region of interest" description="Disordered" evidence="10">
    <location>
        <begin position="1"/>
        <end position="35"/>
    </location>
</feature>
<dbReference type="GO" id="GO:0008360">
    <property type="term" value="P:regulation of cell shape"/>
    <property type="evidence" value="ECO:0007669"/>
    <property type="project" value="UniProtKB-KW"/>
</dbReference>
<keyword evidence="11" id="KW-0472">Membrane</keyword>
<evidence type="ECO:0000256" key="8">
    <source>
        <dbReference type="PIRSR" id="PIRSR618044-2"/>
    </source>
</evidence>
<feature type="active site" evidence="7">
    <location>
        <position position="193"/>
    </location>
</feature>
<evidence type="ECO:0000259" key="12">
    <source>
        <dbReference type="Pfam" id="PF00768"/>
    </source>
</evidence>
<evidence type="ECO:0000256" key="6">
    <source>
        <dbReference type="ARBA" id="ARBA00023316"/>
    </source>
</evidence>
<evidence type="ECO:0000256" key="11">
    <source>
        <dbReference type="SAM" id="Phobius"/>
    </source>
</evidence>
<evidence type="ECO:0000313" key="14">
    <source>
        <dbReference type="Proteomes" id="UP000199323"/>
    </source>
</evidence>
<evidence type="ECO:0000256" key="2">
    <source>
        <dbReference type="ARBA" id="ARBA00022729"/>
    </source>
</evidence>
<reference evidence="14" key="1">
    <citation type="submission" date="2016-10" db="EMBL/GenBank/DDBJ databases">
        <authorList>
            <person name="Varghese N."/>
            <person name="Submissions S."/>
        </authorList>
    </citation>
    <scope>NUCLEOTIDE SEQUENCE [LARGE SCALE GENOMIC DNA]</scope>
    <source>
        <strain evidence="14">CGMCC 4.3510</strain>
    </source>
</reference>
<feature type="binding site" evidence="8">
    <location>
        <position position="310"/>
    </location>
    <ligand>
        <name>substrate</name>
    </ligand>
</feature>
<keyword evidence="2" id="KW-0732">Signal</keyword>
<dbReference type="AlphaFoldDB" id="A0A1I2C332"/>
<dbReference type="Pfam" id="PF00768">
    <property type="entry name" value="Peptidase_S11"/>
    <property type="match status" value="1"/>
</dbReference>
<dbReference type="PRINTS" id="PR00725">
    <property type="entry name" value="DADACBPTASE1"/>
</dbReference>
<dbReference type="GO" id="GO:0006508">
    <property type="term" value="P:proteolysis"/>
    <property type="evidence" value="ECO:0007669"/>
    <property type="project" value="InterPro"/>
</dbReference>
<dbReference type="GO" id="GO:0009252">
    <property type="term" value="P:peptidoglycan biosynthetic process"/>
    <property type="evidence" value="ECO:0007669"/>
    <property type="project" value="UniProtKB-KW"/>
</dbReference>
<keyword evidence="3" id="KW-0378">Hydrolase</keyword>
<name>A0A1I2C332_9ACTN</name>
<dbReference type="GO" id="GO:0009002">
    <property type="term" value="F:serine-type D-Ala-D-Ala carboxypeptidase activity"/>
    <property type="evidence" value="ECO:0007669"/>
    <property type="project" value="InterPro"/>
</dbReference>
<dbReference type="GO" id="GO:0071555">
    <property type="term" value="P:cell wall organization"/>
    <property type="evidence" value="ECO:0007669"/>
    <property type="project" value="UniProtKB-KW"/>
</dbReference>
<dbReference type="SUPFAM" id="SSF56601">
    <property type="entry name" value="beta-lactamase/transpeptidase-like"/>
    <property type="match status" value="1"/>
</dbReference>
<evidence type="ECO:0000256" key="1">
    <source>
        <dbReference type="ARBA" id="ARBA00007164"/>
    </source>
</evidence>
<gene>
    <name evidence="13" type="ORF">SAMN05216251_104120</name>
</gene>
<dbReference type="STRING" id="380248.SAMN05216251_104120"/>
<evidence type="ECO:0000256" key="4">
    <source>
        <dbReference type="ARBA" id="ARBA00022960"/>
    </source>
</evidence>
<protein>
    <submittedName>
        <fullName evidence="13">D-alanyl-D-alanine carboxypeptidase (Penicillin-binding protein 5/6)</fullName>
    </submittedName>
</protein>
<feature type="active site" description="Acyl-ester intermediate" evidence="7">
    <location>
        <position position="135"/>
    </location>
</feature>